<dbReference type="Pfam" id="PF00155">
    <property type="entry name" value="Aminotran_1_2"/>
    <property type="match status" value="1"/>
</dbReference>
<evidence type="ECO:0000313" key="8">
    <source>
        <dbReference type="EMBL" id="RII43512.1"/>
    </source>
</evidence>
<proteinExistence type="inferred from homology"/>
<accession>A0A399JH62</accession>
<dbReference type="GO" id="GO:0004021">
    <property type="term" value="F:L-alanine:2-oxoglutarate aminotransferase activity"/>
    <property type="evidence" value="ECO:0007669"/>
    <property type="project" value="UniProtKB-EC"/>
</dbReference>
<comment type="caution">
    <text evidence="8">The sequence shown here is derived from an EMBL/GenBank/DDBJ whole genome shotgun (WGS) entry which is preliminary data.</text>
</comment>
<dbReference type="RefSeq" id="WP_119423578.1">
    <property type="nucleotide sequence ID" value="NZ_QQXK01000003.1"/>
</dbReference>
<keyword evidence="3 8" id="KW-0032">Aminotransferase</keyword>
<dbReference type="GO" id="GO:0030170">
    <property type="term" value="F:pyridoxal phosphate binding"/>
    <property type="evidence" value="ECO:0007669"/>
    <property type="project" value="InterPro"/>
</dbReference>
<gene>
    <name evidence="8" type="ORF">DWB68_02335</name>
</gene>
<dbReference type="SUPFAM" id="SSF53383">
    <property type="entry name" value="PLP-dependent transferases"/>
    <property type="match status" value="1"/>
</dbReference>
<dbReference type="PANTHER" id="PTHR43488">
    <property type="entry name" value="GLUTAMATE-PYRUVATE AMINOTRANSFERASE ALAA"/>
    <property type="match status" value="1"/>
</dbReference>
<evidence type="ECO:0000256" key="3">
    <source>
        <dbReference type="ARBA" id="ARBA00022576"/>
    </source>
</evidence>
<dbReference type="EMBL" id="QQXK01000003">
    <property type="protein sequence ID" value="RII43512.1"/>
    <property type="molecule type" value="Genomic_DNA"/>
</dbReference>
<keyword evidence="4 8" id="KW-0808">Transferase</keyword>
<organism evidence="8 9">
    <name type="scientific">Galactobacter valiniphilus</name>
    <dbReference type="NCBI Taxonomy" id="2676122"/>
    <lineage>
        <taxon>Bacteria</taxon>
        <taxon>Bacillati</taxon>
        <taxon>Actinomycetota</taxon>
        <taxon>Actinomycetes</taxon>
        <taxon>Micrococcales</taxon>
        <taxon>Micrococcaceae</taxon>
        <taxon>Galactobacter</taxon>
    </lineage>
</organism>
<dbReference type="AlphaFoldDB" id="A0A399JH62"/>
<dbReference type="InterPro" id="IPR051926">
    <property type="entry name" value="Ala_Aminotransferase"/>
</dbReference>
<keyword evidence="5" id="KW-0663">Pyridoxal phosphate</keyword>
<evidence type="ECO:0000313" key="9">
    <source>
        <dbReference type="Proteomes" id="UP000265419"/>
    </source>
</evidence>
<dbReference type="Gene3D" id="3.90.1150.10">
    <property type="entry name" value="Aspartate Aminotransferase, domain 1"/>
    <property type="match status" value="1"/>
</dbReference>
<dbReference type="InterPro" id="IPR015422">
    <property type="entry name" value="PyrdxlP-dep_Trfase_small"/>
</dbReference>
<reference evidence="8 9" key="1">
    <citation type="submission" date="2018-07" db="EMBL/GenBank/DDBJ databases">
        <title>Arthrobacter sp. nov., isolated from raw cow's milk with high bacterial count.</title>
        <authorList>
            <person name="Hahne J."/>
            <person name="Isele D."/>
            <person name="Lipski A."/>
        </authorList>
    </citation>
    <scope>NUCLEOTIDE SEQUENCE [LARGE SCALE GENOMIC DNA]</scope>
    <source>
        <strain evidence="8 9">JZ R-35</strain>
    </source>
</reference>
<name>A0A399JH62_9MICC</name>
<feature type="domain" description="Aminotransferase class I/classII large" evidence="7">
    <location>
        <begin position="36"/>
        <end position="395"/>
    </location>
</feature>
<evidence type="ECO:0000256" key="1">
    <source>
        <dbReference type="ARBA" id="ARBA00001933"/>
    </source>
</evidence>
<protein>
    <recommendedName>
        <fullName evidence="6">alanine transaminase</fullName>
        <ecNumber evidence="6">2.6.1.2</ecNumber>
    </recommendedName>
</protein>
<dbReference type="EC" id="2.6.1.2" evidence="6"/>
<dbReference type="CDD" id="cd00609">
    <property type="entry name" value="AAT_like"/>
    <property type="match status" value="1"/>
</dbReference>
<dbReference type="Gene3D" id="3.40.640.10">
    <property type="entry name" value="Type I PLP-dependent aspartate aminotransferase-like (Major domain)"/>
    <property type="match status" value="1"/>
</dbReference>
<dbReference type="InterPro" id="IPR015424">
    <property type="entry name" value="PyrdxlP-dep_Trfase"/>
</dbReference>
<comment type="similarity">
    <text evidence="2">Belongs to the class-I pyridoxal-phosphate-dependent aminotransferase family.</text>
</comment>
<evidence type="ECO:0000256" key="4">
    <source>
        <dbReference type="ARBA" id="ARBA00022679"/>
    </source>
</evidence>
<dbReference type="Proteomes" id="UP000265419">
    <property type="component" value="Unassembled WGS sequence"/>
</dbReference>
<keyword evidence="9" id="KW-1185">Reference proteome</keyword>
<evidence type="ECO:0000259" key="7">
    <source>
        <dbReference type="Pfam" id="PF00155"/>
    </source>
</evidence>
<dbReference type="InterPro" id="IPR015421">
    <property type="entry name" value="PyrdxlP-dep_Trfase_major"/>
</dbReference>
<evidence type="ECO:0000256" key="2">
    <source>
        <dbReference type="ARBA" id="ARBA00007441"/>
    </source>
</evidence>
<dbReference type="PANTHER" id="PTHR43488:SF2">
    <property type="entry name" value="GLUTAMATE-PYRUVATE AMINOTRANSFERASE ALAA"/>
    <property type="match status" value="1"/>
</dbReference>
<evidence type="ECO:0000256" key="6">
    <source>
        <dbReference type="ARBA" id="ARBA00026106"/>
    </source>
</evidence>
<comment type="cofactor">
    <cofactor evidence="1">
        <name>pyridoxal 5'-phosphate</name>
        <dbReference type="ChEBI" id="CHEBI:597326"/>
    </cofactor>
</comment>
<sequence>MPEFKQSSKLHNVLYDIRGPVLEEATRMEAAGHRILKLNIGNPAPFGFEAPDAILVDMIRHLPHAQGYSDSRGIMSARTAVSQYYQTRGIQTIGVDDIYLGNGVSELISLSLNALLDDGDEVLVPTPDYPLWTASTSLAGGRAVHYLCDESEGWMPDLEDMAAKITPRTKGIVVINPNNPTGAVYPKHVLEGILELARRHGLIVFADEIYEKITYDGVEAINMASLSDDVLTLTFSGLSKAYRVCGFRAGWMAISGPKHLATDYIEGLNLLTNMRLCANVPAQHAIQTALGGYQSINDLILPGGRLLEQRNLAHKMLNEIPGVSCEQGYGALYLFPRLDPEVYPIQDDERFALDLLKQQKILVTQGTGFNWIAPDHFRLVTLPDVKMLEDAIGRIAEYLEGLRERA</sequence>
<evidence type="ECO:0000256" key="5">
    <source>
        <dbReference type="ARBA" id="ARBA00022898"/>
    </source>
</evidence>
<dbReference type="InterPro" id="IPR004839">
    <property type="entry name" value="Aminotransferase_I/II_large"/>
</dbReference>